<keyword evidence="3" id="KW-0804">Transcription</keyword>
<evidence type="ECO:0000256" key="3">
    <source>
        <dbReference type="ARBA" id="ARBA00023163"/>
    </source>
</evidence>
<gene>
    <name evidence="5" type="ORF">SAMN05421844_109212</name>
</gene>
<dbReference type="PANTHER" id="PTHR46796">
    <property type="entry name" value="HTH-TYPE TRANSCRIPTIONAL ACTIVATOR RHAS-RELATED"/>
    <property type="match status" value="1"/>
</dbReference>
<dbReference type="InterPro" id="IPR009057">
    <property type="entry name" value="Homeodomain-like_sf"/>
</dbReference>
<sequence length="356" mass="38976">MAAGTSTPVLTMFDVVRAEALEDSSGKIRVIERAAQSNRTYTYQLQDRALWHPRFEPPIFTLATRGAGSLLTSFVASSFSTEVTVDGDEGSLYCFTTMLAGHITLEQKGRSTTATQQTGLTWRPGPGGRLLISDDNARTNVFLKAADIESTLEHMLDERLRRPLIFEPSLDWGTGLTASLKSQLDFVTQEFQRRDGVANNPVALASLTDLLVSLILRGTTHNYSDRLANAAGNPIPAYVRRAEDFMRAHGAEPIRMSHIAAAAGCSLRTLTAVFRHFRGSTPLAALHAVRLDLAHADLARGIRDASVATVARRYGFTNTARFRTAFHRRFGETPIEIARYASIRTAPASADPAKDE</sequence>
<keyword evidence="2" id="KW-0238">DNA-binding</keyword>
<comment type="caution">
    <text evidence="5">The sequence shown here is derived from an EMBL/GenBank/DDBJ whole genome shotgun (WGS) entry which is preliminary data.</text>
</comment>
<dbReference type="RefSeq" id="WP_091861972.1">
    <property type="nucleotide sequence ID" value="NZ_FNBZ01000009.1"/>
</dbReference>
<accession>A0ABY0P8B4</accession>
<dbReference type="PANTHER" id="PTHR46796:SF12">
    <property type="entry name" value="HTH-TYPE DNA-BINDING TRANSCRIPTIONAL ACTIVATOR EUTR"/>
    <property type="match status" value="1"/>
</dbReference>
<dbReference type="SMART" id="SM00342">
    <property type="entry name" value="HTH_ARAC"/>
    <property type="match status" value="1"/>
</dbReference>
<evidence type="ECO:0000256" key="1">
    <source>
        <dbReference type="ARBA" id="ARBA00023015"/>
    </source>
</evidence>
<organism evidence="5 6">
    <name type="scientific">Bosea robiniae</name>
    <dbReference type="NCBI Taxonomy" id="1036780"/>
    <lineage>
        <taxon>Bacteria</taxon>
        <taxon>Pseudomonadati</taxon>
        <taxon>Pseudomonadota</taxon>
        <taxon>Alphaproteobacteria</taxon>
        <taxon>Hyphomicrobiales</taxon>
        <taxon>Boseaceae</taxon>
        <taxon>Bosea</taxon>
    </lineage>
</organism>
<dbReference type="InterPro" id="IPR035418">
    <property type="entry name" value="AraC-bd_2"/>
</dbReference>
<feature type="domain" description="HTH araC/xylS-type" evidence="4">
    <location>
        <begin position="240"/>
        <end position="340"/>
    </location>
</feature>
<keyword evidence="6" id="KW-1185">Reference proteome</keyword>
<dbReference type="PROSITE" id="PS01124">
    <property type="entry name" value="HTH_ARAC_FAMILY_2"/>
    <property type="match status" value="1"/>
</dbReference>
<dbReference type="EMBL" id="FNBZ01000009">
    <property type="protein sequence ID" value="SDH58833.1"/>
    <property type="molecule type" value="Genomic_DNA"/>
</dbReference>
<keyword evidence="1" id="KW-0805">Transcription regulation</keyword>
<dbReference type="InterPro" id="IPR018060">
    <property type="entry name" value="HTH_AraC"/>
</dbReference>
<protein>
    <submittedName>
        <fullName evidence="5">AraC-binding-like domain-containing protein</fullName>
    </submittedName>
</protein>
<dbReference type="Proteomes" id="UP000199468">
    <property type="component" value="Unassembled WGS sequence"/>
</dbReference>
<name>A0ABY0P8B4_9HYPH</name>
<evidence type="ECO:0000313" key="5">
    <source>
        <dbReference type="EMBL" id="SDH58833.1"/>
    </source>
</evidence>
<evidence type="ECO:0000313" key="6">
    <source>
        <dbReference type="Proteomes" id="UP000199468"/>
    </source>
</evidence>
<proteinExistence type="predicted"/>
<reference evidence="5 6" key="1">
    <citation type="submission" date="2016-10" db="EMBL/GenBank/DDBJ databases">
        <authorList>
            <person name="Varghese N."/>
            <person name="Submissions S."/>
        </authorList>
    </citation>
    <scope>NUCLEOTIDE SEQUENCE [LARGE SCALE GENOMIC DNA]</scope>
    <source>
        <strain evidence="5 6">DSM 26672</strain>
    </source>
</reference>
<dbReference type="SUPFAM" id="SSF46689">
    <property type="entry name" value="Homeodomain-like"/>
    <property type="match status" value="2"/>
</dbReference>
<dbReference type="Pfam" id="PF14525">
    <property type="entry name" value="AraC_binding_2"/>
    <property type="match status" value="1"/>
</dbReference>
<dbReference type="Gene3D" id="1.10.10.60">
    <property type="entry name" value="Homeodomain-like"/>
    <property type="match status" value="1"/>
</dbReference>
<evidence type="ECO:0000259" key="4">
    <source>
        <dbReference type="PROSITE" id="PS01124"/>
    </source>
</evidence>
<dbReference type="InterPro" id="IPR050204">
    <property type="entry name" value="AraC_XylS_family_regulators"/>
</dbReference>
<dbReference type="Pfam" id="PF12833">
    <property type="entry name" value="HTH_18"/>
    <property type="match status" value="1"/>
</dbReference>
<evidence type="ECO:0000256" key="2">
    <source>
        <dbReference type="ARBA" id="ARBA00023125"/>
    </source>
</evidence>